<comment type="caution">
    <text evidence="9">The sequence shown here is derived from an EMBL/GenBank/DDBJ whole genome shotgun (WGS) entry which is preliminary data.</text>
</comment>
<evidence type="ECO:0000256" key="7">
    <source>
        <dbReference type="SAM" id="MobiDB-lite"/>
    </source>
</evidence>
<comment type="similarity">
    <text evidence="1">Belongs to the bHLH protein family.</text>
</comment>
<evidence type="ECO:0000259" key="8">
    <source>
        <dbReference type="PROSITE" id="PS50888"/>
    </source>
</evidence>
<dbReference type="AlphaFoldDB" id="A0A8T0PMK6"/>
<dbReference type="GO" id="GO:0003677">
    <property type="term" value="F:DNA binding"/>
    <property type="evidence" value="ECO:0007669"/>
    <property type="project" value="UniProtKB-KW"/>
</dbReference>
<name>A0A8T0PMK6_PANVG</name>
<evidence type="ECO:0000256" key="3">
    <source>
        <dbReference type="ARBA" id="ARBA00023125"/>
    </source>
</evidence>
<feature type="compositionally biased region" description="Polar residues" evidence="7">
    <location>
        <begin position="106"/>
        <end position="118"/>
    </location>
</feature>
<evidence type="ECO:0000256" key="1">
    <source>
        <dbReference type="ARBA" id="ARBA00005510"/>
    </source>
</evidence>
<feature type="region of interest" description="Disordered" evidence="7">
    <location>
        <begin position="125"/>
        <end position="146"/>
    </location>
</feature>
<protein>
    <recommendedName>
        <fullName evidence="8">BHLH domain-containing protein</fullName>
    </recommendedName>
</protein>
<feature type="region of interest" description="Disordered" evidence="7">
    <location>
        <begin position="38"/>
        <end position="85"/>
    </location>
</feature>
<dbReference type="GO" id="GO:0046983">
    <property type="term" value="F:protein dimerization activity"/>
    <property type="evidence" value="ECO:0007669"/>
    <property type="project" value="InterPro"/>
</dbReference>
<evidence type="ECO:0000313" key="9">
    <source>
        <dbReference type="EMBL" id="KAG2563173.1"/>
    </source>
</evidence>
<dbReference type="EMBL" id="CM029051">
    <property type="protein sequence ID" value="KAG2563173.1"/>
    <property type="molecule type" value="Genomic_DNA"/>
</dbReference>
<dbReference type="PANTHER" id="PTHR47075:SF2">
    <property type="entry name" value="HELIX-LOOP-HELIX DNA-BINDING DOMAIN CONTAINING PROTEIN, EXPRESSED"/>
    <property type="match status" value="1"/>
</dbReference>
<dbReference type="OrthoDB" id="1931098at2759"/>
<feature type="compositionally biased region" description="Basic and acidic residues" evidence="7">
    <location>
        <begin position="131"/>
        <end position="146"/>
    </location>
</feature>
<sequence>MPRVTALPPGSPKCAGGWPPHAPCARARVRVLASLVPPLPEAPPTHQLPTPPGSRPLHLPCPRPSIRPTSISGRQPPRRPPRTIRLGIKICRGRSRSINLGMVADTESSNSLPGSSNAAVEMPVHGSLDQRSQEKTPKKTHKAEREKLKRDQLNELFLELGSMLDLDRQNTGKATVVGDAARVLRDLVTQVESLRKEQSALLSERQYVSSEKTELQEENATLKSQISELANKLCVRMGNSSLGMSHRVANTRSPDLATHPMPHQMWSNIPNIISVDITRQMNTVSPLHSQHHSANDAEVYAPRPQELQLFPGASSSPEREGSHLRSAGATSPSLIDSLPSQLCLSLTQSSQDERTSDVLVDRKERRNS</sequence>
<organism evidence="9 10">
    <name type="scientific">Panicum virgatum</name>
    <name type="common">Blackwell switchgrass</name>
    <dbReference type="NCBI Taxonomy" id="38727"/>
    <lineage>
        <taxon>Eukaryota</taxon>
        <taxon>Viridiplantae</taxon>
        <taxon>Streptophyta</taxon>
        <taxon>Embryophyta</taxon>
        <taxon>Tracheophyta</taxon>
        <taxon>Spermatophyta</taxon>
        <taxon>Magnoliopsida</taxon>
        <taxon>Liliopsida</taxon>
        <taxon>Poales</taxon>
        <taxon>Poaceae</taxon>
        <taxon>PACMAD clade</taxon>
        <taxon>Panicoideae</taxon>
        <taxon>Panicodae</taxon>
        <taxon>Paniceae</taxon>
        <taxon>Panicinae</taxon>
        <taxon>Panicum</taxon>
        <taxon>Panicum sect. Hiantes</taxon>
    </lineage>
</organism>
<dbReference type="Proteomes" id="UP000823388">
    <property type="component" value="Chromosome 8K"/>
</dbReference>
<gene>
    <name evidence="9" type="ORF">PVAP13_8KG291800</name>
</gene>
<dbReference type="PANTHER" id="PTHR47075">
    <property type="entry name" value="TRANSCRIPTION FACTOR BHLH47"/>
    <property type="match status" value="1"/>
</dbReference>
<keyword evidence="5" id="KW-0539">Nucleus</keyword>
<proteinExistence type="inferred from homology"/>
<dbReference type="Gene3D" id="4.10.280.10">
    <property type="entry name" value="Helix-loop-helix DNA-binding domain"/>
    <property type="match status" value="1"/>
</dbReference>
<reference evidence="9" key="1">
    <citation type="submission" date="2020-05" db="EMBL/GenBank/DDBJ databases">
        <title>WGS assembly of Panicum virgatum.</title>
        <authorList>
            <person name="Lovell J.T."/>
            <person name="Jenkins J."/>
            <person name="Shu S."/>
            <person name="Juenger T.E."/>
            <person name="Schmutz J."/>
        </authorList>
    </citation>
    <scope>NUCLEOTIDE SEQUENCE</scope>
    <source>
        <strain evidence="9">AP13</strain>
    </source>
</reference>
<evidence type="ECO:0000256" key="4">
    <source>
        <dbReference type="ARBA" id="ARBA00023163"/>
    </source>
</evidence>
<feature type="region of interest" description="Disordered" evidence="7">
    <location>
        <begin position="308"/>
        <end position="333"/>
    </location>
</feature>
<feature type="coiled-coil region" evidence="6">
    <location>
        <begin position="184"/>
        <end position="232"/>
    </location>
</feature>
<keyword evidence="6" id="KW-0175">Coiled coil</keyword>
<dbReference type="InterPro" id="IPR057075">
    <property type="entry name" value="bHLH_IRO3"/>
</dbReference>
<evidence type="ECO:0000256" key="6">
    <source>
        <dbReference type="SAM" id="Coils"/>
    </source>
</evidence>
<dbReference type="SUPFAM" id="SSF47459">
    <property type="entry name" value="HLH, helix-loop-helix DNA-binding domain"/>
    <property type="match status" value="1"/>
</dbReference>
<dbReference type="SMART" id="SM00353">
    <property type="entry name" value="HLH"/>
    <property type="match status" value="1"/>
</dbReference>
<dbReference type="InterPro" id="IPR036638">
    <property type="entry name" value="HLH_DNA-bd_sf"/>
</dbReference>
<dbReference type="PROSITE" id="PS50888">
    <property type="entry name" value="BHLH"/>
    <property type="match status" value="1"/>
</dbReference>
<evidence type="ECO:0000256" key="5">
    <source>
        <dbReference type="ARBA" id="ARBA00023242"/>
    </source>
</evidence>
<keyword evidence="2" id="KW-0805">Transcription regulation</keyword>
<keyword evidence="10" id="KW-1185">Reference proteome</keyword>
<keyword evidence="4" id="KW-0804">Transcription</keyword>
<feature type="domain" description="BHLH" evidence="8">
    <location>
        <begin position="137"/>
        <end position="187"/>
    </location>
</feature>
<dbReference type="InterPro" id="IPR011598">
    <property type="entry name" value="bHLH_dom"/>
</dbReference>
<evidence type="ECO:0000313" key="10">
    <source>
        <dbReference type="Proteomes" id="UP000823388"/>
    </source>
</evidence>
<evidence type="ECO:0000256" key="2">
    <source>
        <dbReference type="ARBA" id="ARBA00023015"/>
    </source>
</evidence>
<feature type="compositionally biased region" description="Basic and acidic residues" evidence="7">
    <location>
        <begin position="351"/>
        <end position="368"/>
    </location>
</feature>
<feature type="region of interest" description="Disordered" evidence="7">
    <location>
        <begin position="101"/>
        <end position="120"/>
    </location>
</feature>
<dbReference type="Pfam" id="PF23177">
    <property type="entry name" value="bHLH_IRO3"/>
    <property type="match status" value="1"/>
</dbReference>
<accession>A0A8T0PMK6</accession>
<keyword evidence="3" id="KW-0238">DNA-binding</keyword>
<feature type="compositionally biased region" description="Pro residues" evidence="7">
    <location>
        <begin position="49"/>
        <end position="65"/>
    </location>
</feature>
<feature type="region of interest" description="Disordered" evidence="7">
    <location>
        <begin position="346"/>
        <end position="368"/>
    </location>
</feature>